<dbReference type="InterPro" id="IPR023346">
    <property type="entry name" value="Lysozyme-like_dom_sf"/>
</dbReference>
<evidence type="ECO:0000256" key="2">
    <source>
        <dbReference type="ARBA" id="ARBA00009387"/>
    </source>
</evidence>
<protein>
    <submittedName>
        <fullName evidence="5">Membrane-bound lytic murein transglycosylase D</fullName>
        <ecNumber evidence="5">3.2.1.-</ecNumber>
    </submittedName>
</protein>
<comment type="caution">
    <text evidence="5">The sequence shown here is derived from an EMBL/GenBank/DDBJ whole genome shotgun (WGS) entry which is preliminary data.</text>
</comment>
<dbReference type="AlphaFoldDB" id="A0A017HU19"/>
<evidence type="ECO:0000313" key="6">
    <source>
        <dbReference type="Proteomes" id="UP000019666"/>
    </source>
</evidence>
<accession>A0A017HU19</accession>
<dbReference type="EC" id="3.2.1.-" evidence="5"/>
<dbReference type="Gene3D" id="1.10.530.10">
    <property type="match status" value="1"/>
</dbReference>
<comment type="similarity">
    <text evidence="2">Belongs to the virb1 family.</text>
</comment>
<dbReference type="EMBL" id="AOSK01000032">
    <property type="protein sequence ID" value="EYD77249.1"/>
    <property type="molecule type" value="Genomic_DNA"/>
</dbReference>
<reference evidence="5 6" key="1">
    <citation type="submission" date="2013-02" db="EMBL/GenBank/DDBJ databases">
        <authorList>
            <person name="Fiebig A."/>
            <person name="Goeker M."/>
            <person name="Klenk H.-P.P."/>
        </authorList>
    </citation>
    <scope>NUCLEOTIDE SEQUENCE [LARGE SCALE GENOMIC DNA]</scope>
    <source>
        <strain evidence="5 6">DSM 19309</strain>
    </source>
</reference>
<dbReference type="RefSeq" id="WP_051521123.1">
    <property type="nucleotide sequence ID" value="NZ_KK088561.1"/>
</dbReference>
<keyword evidence="5" id="KW-0378">Hydrolase</keyword>
<dbReference type="Proteomes" id="UP000019666">
    <property type="component" value="Unassembled WGS sequence"/>
</dbReference>
<dbReference type="GO" id="GO:0016798">
    <property type="term" value="F:hydrolase activity, acting on glycosyl bonds"/>
    <property type="evidence" value="ECO:0007669"/>
    <property type="project" value="UniProtKB-KW"/>
</dbReference>
<evidence type="ECO:0000259" key="4">
    <source>
        <dbReference type="Pfam" id="PF01464"/>
    </source>
</evidence>
<sequence length="199" mass="21272">MTIQPTRIGALLCAAGLAWAGAATADTISTMNRTALFRSQVAVLDGRAAQQYNNSTRLQPPRAEVPPLAAAVPSYSGPASSQWFEPARAAARRHGIPEDLFLRLVRQESGWYSGALSPKGAIGLAQLMPDTARLMGVDPTDPQQNLDGGARYLKRQFDRFGSWPLALAAYNAGPEAVEQYGGIPPYAETQGYVQAIWGG</sequence>
<dbReference type="PANTHER" id="PTHR37423:SF2">
    <property type="entry name" value="MEMBRANE-BOUND LYTIC MUREIN TRANSGLYCOSYLASE C"/>
    <property type="match status" value="1"/>
</dbReference>
<dbReference type="OrthoDB" id="9815002at2"/>
<keyword evidence="6" id="KW-1185">Reference proteome</keyword>
<keyword evidence="5" id="KW-0326">Glycosidase</keyword>
<dbReference type="STRING" id="442562.Rumeso_01196"/>
<dbReference type="PANTHER" id="PTHR37423">
    <property type="entry name" value="SOLUBLE LYTIC MUREIN TRANSGLYCOSYLASE-RELATED"/>
    <property type="match status" value="1"/>
</dbReference>
<proteinExistence type="inferred from homology"/>
<feature type="domain" description="Transglycosylase SLT" evidence="4">
    <location>
        <begin position="87"/>
        <end position="182"/>
    </location>
</feature>
<dbReference type="Pfam" id="PF01464">
    <property type="entry name" value="SLT"/>
    <property type="match status" value="1"/>
</dbReference>
<comment type="similarity">
    <text evidence="1">Belongs to the transglycosylase Slt family.</text>
</comment>
<evidence type="ECO:0000256" key="3">
    <source>
        <dbReference type="SAM" id="SignalP"/>
    </source>
</evidence>
<dbReference type="HOGENOM" id="CLU_065765_5_0_5"/>
<dbReference type="CDD" id="cd00254">
    <property type="entry name" value="LT-like"/>
    <property type="match status" value="1"/>
</dbReference>
<dbReference type="SUPFAM" id="SSF53955">
    <property type="entry name" value="Lysozyme-like"/>
    <property type="match status" value="1"/>
</dbReference>
<evidence type="ECO:0000313" key="5">
    <source>
        <dbReference type="EMBL" id="EYD77249.1"/>
    </source>
</evidence>
<feature type="signal peptide" evidence="3">
    <location>
        <begin position="1"/>
        <end position="25"/>
    </location>
</feature>
<name>A0A017HU19_9RHOB</name>
<dbReference type="PATRIC" id="fig|442562.3.peg.1185"/>
<evidence type="ECO:0000256" key="1">
    <source>
        <dbReference type="ARBA" id="ARBA00007734"/>
    </source>
</evidence>
<feature type="chain" id="PRO_5001493432" evidence="3">
    <location>
        <begin position="26"/>
        <end position="199"/>
    </location>
</feature>
<dbReference type="InterPro" id="IPR008258">
    <property type="entry name" value="Transglycosylase_SLT_dom_1"/>
</dbReference>
<gene>
    <name evidence="5" type="ORF">Rumeso_01196</name>
</gene>
<keyword evidence="3" id="KW-0732">Signal</keyword>
<organism evidence="5 6">
    <name type="scientific">Rubellimicrobium mesophilum DSM 19309</name>
    <dbReference type="NCBI Taxonomy" id="442562"/>
    <lineage>
        <taxon>Bacteria</taxon>
        <taxon>Pseudomonadati</taxon>
        <taxon>Pseudomonadota</taxon>
        <taxon>Alphaproteobacteria</taxon>
        <taxon>Rhodobacterales</taxon>
        <taxon>Roseobacteraceae</taxon>
        <taxon>Rubellimicrobium</taxon>
    </lineage>
</organism>